<reference evidence="7 8" key="1">
    <citation type="submission" date="2014-06" db="EMBL/GenBank/DDBJ databases">
        <title>Whole Genome Sequences of Three Symbiotic Endozoicomonas Bacteria.</title>
        <authorList>
            <person name="Neave M.J."/>
            <person name="Apprill A."/>
            <person name="Voolstra C.R."/>
        </authorList>
    </citation>
    <scope>NUCLEOTIDE SEQUENCE [LARGE SCALE GENOMIC DNA]</scope>
    <source>
        <strain evidence="7 8">LMG 24815</strain>
    </source>
</reference>
<dbReference type="InterPro" id="IPR014746">
    <property type="entry name" value="Gln_synth/guanido_kin_cat_dom"/>
</dbReference>
<dbReference type="eggNOG" id="COG0174">
    <property type="taxonomic scope" value="Bacteria"/>
</dbReference>
<comment type="cofactor">
    <cofactor evidence="1">
        <name>Mg(2+)</name>
        <dbReference type="ChEBI" id="CHEBI:18420"/>
    </cofactor>
</comment>
<dbReference type="GO" id="GO:0004356">
    <property type="term" value="F:glutamine synthetase activity"/>
    <property type="evidence" value="ECO:0007669"/>
    <property type="project" value="InterPro"/>
</dbReference>
<evidence type="ECO:0000313" key="7">
    <source>
        <dbReference type="EMBL" id="KEQ13623.1"/>
    </source>
</evidence>
<dbReference type="Pfam" id="PF00120">
    <property type="entry name" value="Gln-synt_C"/>
    <property type="match status" value="1"/>
</dbReference>
<dbReference type="SUPFAM" id="SSF55931">
    <property type="entry name" value="Glutamine synthetase/guanido kinase"/>
    <property type="match status" value="1"/>
</dbReference>
<dbReference type="InterPro" id="IPR008146">
    <property type="entry name" value="Gln_synth_cat_dom"/>
</dbReference>
<evidence type="ECO:0000259" key="6">
    <source>
        <dbReference type="PROSITE" id="PS51987"/>
    </source>
</evidence>
<dbReference type="PROSITE" id="PS51987">
    <property type="entry name" value="GS_CATALYTIC"/>
    <property type="match status" value="1"/>
</dbReference>
<evidence type="ECO:0000313" key="8">
    <source>
        <dbReference type="Proteomes" id="UP000028006"/>
    </source>
</evidence>
<dbReference type="Proteomes" id="UP000028006">
    <property type="component" value="Unassembled WGS sequence"/>
</dbReference>
<evidence type="ECO:0000256" key="2">
    <source>
        <dbReference type="ARBA" id="ARBA00022598"/>
    </source>
</evidence>
<keyword evidence="8" id="KW-1185">Reference proteome</keyword>
<dbReference type="PANTHER" id="PTHR43785:SF12">
    <property type="entry name" value="TYPE-1 GLUTAMINE SYNTHETASE 2"/>
    <property type="match status" value="1"/>
</dbReference>
<dbReference type="PROSITE" id="PS00181">
    <property type="entry name" value="GLNA_ATP"/>
    <property type="match status" value="1"/>
</dbReference>
<feature type="domain" description="GS catalytic" evidence="6">
    <location>
        <begin position="117"/>
        <end position="453"/>
    </location>
</feature>
<dbReference type="InterPro" id="IPR027303">
    <property type="entry name" value="Gln_synth_gly_rich_site"/>
</dbReference>
<dbReference type="EMBL" id="JOKG01000003">
    <property type="protein sequence ID" value="KEQ13623.1"/>
    <property type="molecule type" value="Genomic_DNA"/>
</dbReference>
<organism evidence="7 8">
    <name type="scientific">Endozoicomonas montiporae</name>
    <dbReference type="NCBI Taxonomy" id="1027273"/>
    <lineage>
        <taxon>Bacteria</taxon>
        <taxon>Pseudomonadati</taxon>
        <taxon>Pseudomonadota</taxon>
        <taxon>Gammaproteobacteria</taxon>
        <taxon>Oceanospirillales</taxon>
        <taxon>Endozoicomonadaceae</taxon>
        <taxon>Endozoicomonas</taxon>
    </lineage>
</organism>
<dbReference type="Gene3D" id="3.30.590.10">
    <property type="entry name" value="Glutamine synthetase/guanido kinase, catalytic domain"/>
    <property type="match status" value="1"/>
</dbReference>
<accession>A0A081N5A0</accession>
<keyword evidence="2" id="KW-0436">Ligase</keyword>
<name>A0A081N5A0_9GAMM</name>
<dbReference type="RefSeq" id="WP_034876658.1">
    <property type="nucleotide sequence ID" value="NZ_JOKG01000003.1"/>
</dbReference>
<comment type="similarity">
    <text evidence="4 5">Belongs to the glutamine synthetase family.</text>
</comment>
<sequence length="453" mass="50359">MSDFRAELADFLERYPNMQYIDTLLPDTNGIVRGKRFPLAAAKKLGKGCYFPGSVFSLDITGTTIEDTGIGLDIGDPNRHCKVVPGSLAPSAADPERIGQVLLTMLDEEGERFLYEPRNLLANLVDSYTVAGYQPVVALELEFYLIDPKRDDQGNIQPPIGYISGERETRSQLYTVDGLDDFSDFLNDVNELAQLQNIPADTAIAEASPGQFEINLRHCNDPIAACDHAILLKRLIRAVARRYNYEATFMAKPYAEYTGNGLHIHTSLLDQFDHNVFAISDGQDSDTLHQAIAGSLALMPDTVALLCPNINSYRRMTPDMYVPLNASWGHNNRTVSLRIPVSDAVNRRIEHRLAGADANPYIALAVVLAGILYGIENKLTPPEAVTGNGLNQTLPMLPCRPADALEQLRNSQHLSRYLSKEFLDTYGVLKQSELRQFEQHITHLEMEWLLATA</sequence>
<evidence type="ECO:0000256" key="3">
    <source>
        <dbReference type="ARBA" id="ARBA00022842"/>
    </source>
</evidence>
<dbReference type="GO" id="GO:0006598">
    <property type="term" value="P:polyamine catabolic process"/>
    <property type="evidence" value="ECO:0007669"/>
    <property type="project" value="TreeGrafter"/>
</dbReference>
<dbReference type="GO" id="GO:0006542">
    <property type="term" value="P:glutamine biosynthetic process"/>
    <property type="evidence" value="ECO:0007669"/>
    <property type="project" value="TreeGrafter"/>
</dbReference>
<dbReference type="AlphaFoldDB" id="A0A081N5A0"/>
<evidence type="ECO:0000256" key="1">
    <source>
        <dbReference type="ARBA" id="ARBA00001946"/>
    </source>
</evidence>
<evidence type="ECO:0000256" key="4">
    <source>
        <dbReference type="PROSITE-ProRule" id="PRU01331"/>
    </source>
</evidence>
<proteinExistence type="inferred from homology"/>
<comment type="caution">
    <text evidence="7">The sequence shown here is derived from an EMBL/GenBank/DDBJ whole genome shotgun (WGS) entry which is preliminary data.</text>
</comment>
<dbReference type="PANTHER" id="PTHR43785">
    <property type="entry name" value="GAMMA-GLUTAMYLPUTRESCINE SYNTHETASE"/>
    <property type="match status" value="1"/>
</dbReference>
<gene>
    <name evidence="7" type="ORF">GZ77_15020</name>
</gene>
<evidence type="ECO:0000256" key="5">
    <source>
        <dbReference type="RuleBase" id="RU000384"/>
    </source>
</evidence>
<protein>
    <submittedName>
        <fullName evidence="7">Gamma-glutamylputrescine synthetase</fullName>
    </submittedName>
</protein>
<dbReference type="SMART" id="SM01230">
    <property type="entry name" value="Gln-synt_C"/>
    <property type="match status" value="1"/>
</dbReference>
<keyword evidence="3" id="KW-0460">Magnesium</keyword>